<gene>
    <name evidence="2" type="ORF">NLJ89_g933</name>
</gene>
<evidence type="ECO:0000256" key="1">
    <source>
        <dbReference type="SAM" id="MobiDB-lite"/>
    </source>
</evidence>
<protein>
    <submittedName>
        <fullName evidence="2">Uncharacterized protein</fullName>
    </submittedName>
</protein>
<feature type="compositionally biased region" description="Acidic residues" evidence="1">
    <location>
        <begin position="47"/>
        <end position="58"/>
    </location>
</feature>
<feature type="compositionally biased region" description="Polar residues" evidence="1">
    <location>
        <begin position="1"/>
        <end position="34"/>
    </location>
</feature>
<comment type="caution">
    <text evidence="2">The sequence shown here is derived from an EMBL/GenBank/DDBJ whole genome shotgun (WGS) entry which is preliminary data.</text>
</comment>
<dbReference type="EMBL" id="JANKHO010000043">
    <property type="protein sequence ID" value="KAJ3516753.1"/>
    <property type="molecule type" value="Genomic_DNA"/>
</dbReference>
<keyword evidence="3" id="KW-1185">Reference proteome</keyword>
<dbReference type="AlphaFoldDB" id="A0A9W8TF96"/>
<organism evidence="2 3">
    <name type="scientific">Agrocybe chaxingu</name>
    <dbReference type="NCBI Taxonomy" id="84603"/>
    <lineage>
        <taxon>Eukaryota</taxon>
        <taxon>Fungi</taxon>
        <taxon>Dikarya</taxon>
        <taxon>Basidiomycota</taxon>
        <taxon>Agaricomycotina</taxon>
        <taxon>Agaricomycetes</taxon>
        <taxon>Agaricomycetidae</taxon>
        <taxon>Agaricales</taxon>
        <taxon>Agaricineae</taxon>
        <taxon>Strophariaceae</taxon>
        <taxon>Agrocybe</taxon>
    </lineage>
</organism>
<feature type="region of interest" description="Disordered" evidence="1">
    <location>
        <begin position="1"/>
        <end position="94"/>
    </location>
</feature>
<dbReference type="Proteomes" id="UP001148786">
    <property type="component" value="Unassembled WGS sequence"/>
</dbReference>
<feature type="compositionally biased region" description="Basic and acidic residues" evidence="1">
    <location>
        <begin position="85"/>
        <end position="94"/>
    </location>
</feature>
<proteinExistence type="predicted"/>
<reference evidence="2" key="1">
    <citation type="submission" date="2022-07" db="EMBL/GenBank/DDBJ databases">
        <title>Genome Sequence of Agrocybe chaxingu.</title>
        <authorList>
            <person name="Buettner E."/>
        </authorList>
    </citation>
    <scope>NUCLEOTIDE SEQUENCE</scope>
    <source>
        <strain evidence="2">MP-N11</strain>
    </source>
</reference>
<evidence type="ECO:0000313" key="2">
    <source>
        <dbReference type="EMBL" id="KAJ3516753.1"/>
    </source>
</evidence>
<name>A0A9W8TF96_9AGAR</name>
<evidence type="ECO:0000313" key="3">
    <source>
        <dbReference type="Proteomes" id="UP001148786"/>
    </source>
</evidence>
<accession>A0A9W8TF96</accession>
<sequence>MSQDLESQTTKSQPGVLSTQPDVATSTGPATDQIITPEENIDKKEDAEPEGEAGDEEPPVWTGGLPRAQLKPNVKGGSTIKKPPKKDGDEGQEA</sequence>